<comment type="caution">
    <text evidence="2">The sequence shown here is derived from an EMBL/GenBank/DDBJ whole genome shotgun (WGS) entry which is preliminary data.</text>
</comment>
<dbReference type="EMBL" id="VDMD01000006">
    <property type="protein sequence ID" value="TRM64984.1"/>
    <property type="molecule type" value="Genomic_DNA"/>
</dbReference>
<dbReference type="AlphaFoldDB" id="A0A550CJP1"/>
<reference evidence="2 3" key="1">
    <citation type="journal article" date="2019" name="New Phytol.">
        <title>Comparative genomics reveals unique wood-decay strategies and fruiting body development in the Schizophyllaceae.</title>
        <authorList>
            <person name="Almasi E."/>
            <person name="Sahu N."/>
            <person name="Krizsan K."/>
            <person name="Balint B."/>
            <person name="Kovacs G.M."/>
            <person name="Kiss B."/>
            <person name="Cseklye J."/>
            <person name="Drula E."/>
            <person name="Henrissat B."/>
            <person name="Nagy I."/>
            <person name="Chovatia M."/>
            <person name="Adam C."/>
            <person name="LaButti K."/>
            <person name="Lipzen A."/>
            <person name="Riley R."/>
            <person name="Grigoriev I.V."/>
            <person name="Nagy L.G."/>
        </authorList>
    </citation>
    <scope>NUCLEOTIDE SEQUENCE [LARGE SCALE GENOMIC DNA]</scope>
    <source>
        <strain evidence="2 3">NL-1724</strain>
    </source>
</reference>
<accession>A0A550CJP1</accession>
<evidence type="ECO:0000313" key="2">
    <source>
        <dbReference type="EMBL" id="TRM64984.1"/>
    </source>
</evidence>
<dbReference type="Proteomes" id="UP000320762">
    <property type="component" value="Unassembled WGS sequence"/>
</dbReference>
<evidence type="ECO:0000256" key="1">
    <source>
        <dbReference type="SAM" id="MobiDB-lite"/>
    </source>
</evidence>
<sequence>MSTALIRAVQGALSEPTIENVFKAYLKEAGFDAFRLPSKANPTKNARALTEQKDATVPHDARHSGFEMSWQSDAVAAFERAMDKHPNDDRHITRIIRELRLKYWEEKPKDTYVRCRVCSCCGRLRPVQEIESREARMAIEGRPDEGHEQDKGNHGEVALARQAKKPTSKPKRKKRRTRRPCDPCCSY</sequence>
<protein>
    <submittedName>
        <fullName evidence="2">Uncharacterized protein</fullName>
    </submittedName>
</protein>
<feature type="compositionally biased region" description="Basic and acidic residues" evidence="1">
    <location>
        <begin position="140"/>
        <end position="154"/>
    </location>
</feature>
<keyword evidence="3" id="KW-1185">Reference proteome</keyword>
<feature type="region of interest" description="Disordered" evidence="1">
    <location>
        <begin position="140"/>
        <end position="187"/>
    </location>
</feature>
<organism evidence="2 3">
    <name type="scientific">Schizophyllum amplum</name>
    <dbReference type="NCBI Taxonomy" id="97359"/>
    <lineage>
        <taxon>Eukaryota</taxon>
        <taxon>Fungi</taxon>
        <taxon>Dikarya</taxon>
        <taxon>Basidiomycota</taxon>
        <taxon>Agaricomycotina</taxon>
        <taxon>Agaricomycetes</taxon>
        <taxon>Agaricomycetidae</taxon>
        <taxon>Agaricales</taxon>
        <taxon>Schizophyllaceae</taxon>
        <taxon>Schizophyllum</taxon>
    </lineage>
</organism>
<proteinExistence type="predicted"/>
<gene>
    <name evidence="2" type="ORF">BD626DRAFT_629049</name>
</gene>
<evidence type="ECO:0000313" key="3">
    <source>
        <dbReference type="Proteomes" id="UP000320762"/>
    </source>
</evidence>
<name>A0A550CJP1_9AGAR</name>
<feature type="compositionally biased region" description="Basic residues" evidence="1">
    <location>
        <begin position="162"/>
        <end position="178"/>
    </location>
</feature>
<dbReference type="OrthoDB" id="2984821at2759"/>